<feature type="domain" description="GGDEF" evidence="3">
    <location>
        <begin position="898"/>
        <end position="1031"/>
    </location>
</feature>
<dbReference type="SUPFAM" id="SSF63829">
    <property type="entry name" value="Calcium-dependent phosphotriesterase"/>
    <property type="match status" value="3"/>
</dbReference>
<dbReference type="SUPFAM" id="SSF55073">
    <property type="entry name" value="Nucleotide cyclase"/>
    <property type="match status" value="1"/>
</dbReference>
<dbReference type="Pfam" id="PF07495">
    <property type="entry name" value="Y_Y_Y"/>
    <property type="match status" value="1"/>
</dbReference>
<dbReference type="OrthoDB" id="9813394at2"/>
<dbReference type="AlphaFoldDB" id="A0A239D4X9"/>
<dbReference type="CDD" id="cd01949">
    <property type="entry name" value="GGDEF"/>
    <property type="match status" value="1"/>
</dbReference>
<dbReference type="Gene3D" id="3.30.70.270">
    <property type="match status" value="1"/>
</dbReference>
<evidence type="ECO:0000256" key="2">
    <source>
        <dbReference type="SAM" id="Phobius"/>
    </source>
</evidence>
<keyword evidence="2" id="KW-0812">Transmembrane</keyword>
<reference evidence="4 5" key="1">
    <citation type="submission" date="2017-06" db="EMBL/GenBank/DDBJ databases">
        <authorList>
            <person name="Kim H.J."/>
            <person name="Triplett B.A."/>
        </authorList>
    </citation>
    <scope>NUCLEOTIDE SEQUENCE [LARGE SCALE GENOMIC DNA]</scope>
    <source>
        <strain evidence="4 5">DSM 18704</strain>
    </source>
</reference>
<evidence type="ECO:0000313" key="4">
    <source>
        <dbReference type="EMBL" id="SNS26911.1"/>
    </source>
</evidence>
<dbReference type="RefSeq" id="WP_089406581.1">
    <property type="nucleotide sequence ID" value="NZ_FZOU01000001.1"/>
</dbReference>
<protein>
    <submittedName>
        <fullName evidence="4">Diguanylate cyclase (GGDEF) domain-containing protein</fullName>
    </submittedName>
</protein>
<dbReference type="NCBIfam" id="TIGR00254">
    <property type="entry name" value="GGDEF"/>
    <property type="match status" value="1"/>
</dbReference>
<accession>A0A239D4X9</accession>
<dbReference type="InterPro" id="IPR013783">
    <property type="entry name" value="Ig-like_fold"/>
</dbReference>
<dbReference type="PROSITE" id="PS50887">
    <property type="entry name" value="GGDEF"/>
    <property type="match status" value="1"/>
</dbReference>
<proteinExistence type="predicted"/>
<dbReference type="PANTHER" id="PTHR46663">
    <property type="entry name" value="DIGUANYLATE CYCLASE DGCT-RELATED"/>
    <property type="match status" value="1"/>
</dbReference>
<feature type="compositionally biased region" description="Polar residues" evidence="1">
    <location>
        <begin position="204"/>
        <end position="213"/>
    </location>
</feature>
<dbReference type="InterPro" id="IPR015943">
    <property type="entry name" value="WD40/YVTN_repeat-like_dom_sf"/>
</dbReference>
<dbReference type="InterPro" id="IPR000160">
    <property type="entry name" value="GGDEF_dom"/>
</dbReference>
<dbReference type="PANTHER" id="PTHR46663:SF2">
    <property type="entry name" value="GGDEF DOMAIN-CONTAINING PROTEIN"/>
    <property type="match status" value="1"/>
</dbReference>
<evidence type="ECO:0000256" key="1">
    <source>
        <dbReference type="SAM" id="MobiDB-lite"/>
    </source>
</evidence>
<dbReference type="InterPro" id="IPR029787">
    <property type="entry name" value="Nucleotide_cyclase"/>
</dbReference>
<feature type="transmembrane region" description="Helical" evidence="2">
    <location>
        <begin position="807"/>
        <end position="832"/>
    </location>
</feature>
<dbReference type="EMBL" id="FZOU01000001">
    <property type="protein sequence ID" value="SNS26911.1"/>
    <property type="molecule type" value="Genomic_DNA"/>
</dbReference>
<feature type="region of interest" description="Disordered" evidence="1">
    <location>
        <begin position="199"/>
        <end position="219"/>
    </location>
</feature>
<name>A0A239D4X9_9BACT</name>
<dbReference type="InterPro" id="IPR052163">
    <property type="entry name" value="DGC-Regulatory_Protein"/>
</dbReference>
<dbReference type="Gene3D" id="2.130.10.10">
    <property type="entry name" value="YVTN repeat-like/Quinoprotein amine dehydrogenase"/>
    <property type="match status" value="3"/>
</dbReference>
<dbReference type="InterPro" id="IPR043128">
    <property type="entry name" value="Rev_trsase/Diguanyl_cyclase"/>
</dbReference>
<organism evidence="4 5">
    <name type="scientific">Granulicella rosea</name>
    <dbReference type="NCBI Taxonomy" id="474952"/>
    <lineage>
        <taxon>Bacteria</taxon>
        <taxon>Pseudomonadati</taxon>
        <taxon>Acidobacteriota</taxon>
        <taxon>Terriglobia</taxon>
        <taxon>Terriglobales</taxon>
        <taxon>Acidobacteriaceae</taxon>
        <taxon>Granulicella</taxon>
    </lineage>
</organism>
<dbReference type="FunFam" id="3.30.70.270:FF:000001">
    <property type="entry name" value="Diguanylate cyclase domain protein"/>
    <property type="match status" value="1"/>
</dbReference>
<dbReference type="SMART" id="SM00267">
    <property type="entry name" value="GGDEF"/>
    <property type="match status" value="1"/>
</dbReference>
<sequence>MASKRLSVRMTAVPARFKDRELYCRFRRTARRIPTLLFILLGAHAVFGQAPVVAQGPGGYADTIFDQLNHKNGLSGSVAQAIAQDSDGFLWVGTEMGLSRWDGYNVRSYVTQPGTTGSLPSNNVMTLYLDPQGRLWVGTNHGLSRYDAARDRFDTFTPSGPTGDYPSIYAIVTDGRGGLWLATRKGLDHFDPNTGRFQPELMAGNQTGRNTPTLIRDPDGRLWAGTTRGLFVSDGAGHHFQPVAVVEGKPPTVWSLLRDRAGRLWIGTTAGMYVLEPGAAMPRPLHESDPASPLDRQGIDALVEVEPGVLWLGTYGEGIVEVDTKSWQTHRILHQPSIPTSLAHNLVDVFFRDRAGATWAGSVGGLSRRNPTGQGILTFFGGTGDAAHPIAESDITAVSVMPDGRLWLGLLEKGIQVFDASGRELSEPISAASLLKMQNVASFAPAPDGSMYFGSEQGLYHADRDGRHIRHIDLKENNLKVTQVAYDPAGLWLGTPAGLWRLPLPLAAGTQMSVQVKSLPAGPITALLRGQGSDLWAGLGNNVYRIDAGTLATERAALEPGRSTPLPAAVMSLMADRAGRVWITTDGAGLYQVQDRVAQGQLQIRKITTLDAGRTLEAADGGIWFPGGDSLARLDPHTLAVQSFKQPDGVAIPGYWADSGAAGPDGRLYFGGVGGLTIVDPRRTRQWAYAAPVAVSQVSVGDKPAVGARQLANSGAAPILIPADANRLAVEFSALDFSAPDRNRYAYRLVGFDRDWVEADTGSRIARYTNLPPGGYTLELRGSNRMGDWGATRAVEIRVLPAWYQTLWARLLAVLAAILAVVFILRIYTALLRAGQRELKRKVAVRTGELESLTVKLQQSQQELEFIAHQDSLTGLPNRRMFTACFRQLLEGKRQQGGAFTLLLLDLDKFKSINDSFGHDAGDALLQTVAERLRALAGQNDCFARLGGDEFAFLLADIGDDTAAAQTCRRIVAALEDPMLLPGLTLQTTLSMGMAVYPNDGRDQESLYKAADLALYEVKRGGRNGWRRYMAEQSAPLGEAAGSGMR</sequence>
<keyword evidence="2" id="KW-1133">Transmembrane helix</keyword>
<dbReference type="Pfam" id="PF00990">
    <property type="entry name" value="GGDEF"/>
    <property type="match status" value="1"/>
</dbReference>
<dbReference type="Proteomes" id="UP000198356">
    <property type="component" value="Unassembled WGS sequence"/>
</dbReference>
<keyword evidence="5" id="KW-1185">Reference proteome</keyword>
<dbReference type="InterPro" id="IPR011123">
    <property type="entry name" value="Y_Y_Y"/>
</dbReference>
<dbReference type="Gene3D" id="2.60.40.10">
    <property type="entry name" value="Immunoglobulins"/>
    <property type="match status" value="1"/>
</dbReference>
<dbReference type="Pfam" id="PF07494">
    <property type="entry name" value="Reg_prop"/>
    <property type="match status" value="3"/>
</dbReference>
<evidence type="ECO:0000259" key="3">
    <source>
        <dbReference type="PROSITE" id="PS50887"/>
    </source>
</evidence>
<keyword evidence="2" id="KW-0472">Membrane</keyword>
<dbReference type="InterPro" id="IPR011110">
    <property type="entry name" value="Reg_prop"/>
</dbReference>
<evidence type="ECO:0000313" key="5">
    <source>
        <dbReference type="Proteomes" id="UP000198356"/>
    </source>
</evidence>
<gene>
    <name evidence="4" type="ORF">SAMN05421770_101270</name>
</gene>
<dbReference type="GO" id="GO:0003824">
    <property type="term" value="F:catalytic activity"/>
    <property type="evidence" value="ECO:0007669"/>
    <property type="project" value="UniProtKB-ARBA"/>
</dbReference>